<gene>
    <name evidence="2" type="ORF">QO011_004124</name>
</gene>
<evidence type="ECO:0000259" key="1">
    <source>
        <dbReference type="Pfam" id="PF19834"/>
    </source>
</evidence>
<dbReference type="InterPro" id="IPR045632">
    <property type="entry name" value="DUF6314"/>
</dbReference>
<feature type="domain" description="DUF6314" evidence="1">
    <location>
        <begin position="4"/>
        <end position="126"/>
    </location>
</feature>
<reference evidence="2 3" key="1">
    <citation type="submission" date="2023-07" db="EMBL/GenBank/DDBJ databases">
        <title>Genomic Encyclopedia of Type Strains, Phase IV (KMG-IV): sequencing the most valuable type-strain genomes for metagenomic binning, comparative biology and taxonomic classification.</title>
        <authorList>
            <person name="Goeker M."/>
        </authorList>
    </citation>
    <scope>NUCLEOTIDE SEQUENCE [LARGE SCALE GENOMIC DNA]</scope>
    <source>
        <strain evidence="2 3">DSM 19619</strain>
    </source>
</reference>
<comment type="caution">
    <text evidence="2">The sequence shown here is derived from an EMBL/GenBank/DDBJ whole genome shotgun (WGS) entry which is preliminary data.</text>
</comment>
<evidence type="ECO:0000313" key="2">
    <source>
        <dbReference type="EMBL" id="MDQ0471101.1"/>
    </source>
</evidence>
<organism evidence="2 3">
    <name type="scientific">Labrys wisconsinensis</name>
    <dbReference type="NCBI Taxonomy" id="425677"/>
    <lineage>
        <taxon>Bacteria</taxon>
        <taxon>Pseudomonadati</taxon>
        <taxon>Pseudomonadota</taxon>
        <taxon>Alphaproteobacteria</taxon>
        <taxon>Hyphomicrobiales</taxon>
        <taxon>Xanthobacteraceae</taxon>
        <taxon>Labrys</taxon>
    </lineage>
</organism>
<keyword evidence="3" id="KW-1185">Reference proteome</keyword>
<accession>A0ABU0JA08</accession>
<dbReference type="EMBL" id="JAUSVX010000008">
    <property type="protein sequence ID" value="MDQ0471101.1"/>
    <property type="molecule type" value="Genomic_DNA"/>
</dbReference>
<dbReference type="RefSeq" id="WP_307275722.1">
    <property type="nucleotide sequence ID" value="NZ_JAUSVX010000008.1"/>
</dbReference>
<evidence type="ECO:0000313" key="3">
    <source>
        <dbReference type="Proteomes" id="UP001242480"/>
    </source>
</evidence>
<dbReference type="Pfam" id="PF19834">
    <property type="entry name" value="DUF6314"/>
    <property type="match status" value="1"/>
</dbReference>
<sequence>MIIFCGTWHVRRRIVDLPTGEVTQFEGTARISPDRFDERGILRRAGGTFAAQRTYRLAFGSGSVEVRFEDGRPFIALTSESSQRLEHVCGDDHYRGRFLFAGDGRWMEAWSVRGPRKTYRSVSRYRSTAP</sequence>
<proteinExistence type="predicted"/>
<protein>
    <recommendedName>
        <fullName evidence="1">DUF6314 domain-containing protein</fullName>
    </recommendedName>
</protein>
<name>A0ABU0JA08_9HYPH</name>
<dbReference type="Proteomes" id="UP001242480">
    <property type="component" value="Unassembled WGS sequence"/>
</dbReference>